<feature type="chain" id="PRO_5035167980" evidence="1">
    <location>
        <begin position="21"/>
        <end position="298"/>
    </location>
</feature>
<keyword evidence="3" id="KW-1185">Reference proteome</keyword>
<comment type="caution">
    <text evidence="2">The sequence shown here is derived from an EMBL/GenBank/DDBJ whole genome shotgun (WGS) entry which is preliminary data.</text>
</comment>
<dbReference type="Proteomes" id="UP000789524">
    <property type="component" value="Unassembled WGS sequence"/>
</dbReference>
<protein>
    <submittedName>
        <fullName evidence="2">(African queen) hypothetical protein</fullName>
    </submittedName>
</protein>
<reference evidence="2" key="1">
    <citation type="submission" date="2021-09" db="EMBL/GenBank/DDBJ databases">
        <authorList>
            <person name="Martin H S."/>
        </authorList>
    </citation>
    <scope>NUCLEOTIDE SEQUENCE</scope>
</reference>
<evidence type="ECO:0000313" key="3">
    <source>
        <dbReference type="Proteomes" id="UP000789524"/>
    </source>
</evidence>
<organism evidence="2 3">
    <name type="scientific">Danaus chrysippus</name>
    <name type="common">African queen</name>
    <dbReference type="NCBI Taxonomy" id="151541"/>
    <lineage>
        <taxon>Eukaryota</taxon>
        <taxon>Metazoa</taxon>
        <taxon>Ecdysozoa</taxon>
        <taxon>Arthropoda</taxon>
        <taxon>Hexapoda</taxon>
        <taxon>Insecta</taxon>
        <taxon>Pterygota</taxon>
        <taxon>Neoptera</taxon>
        <taxon>Endopterygota</taxon>
        <taxon>Lepidoptera</taxon>
        <taxon>Glossata</taxon>
        <taxon>Ditrysia</taxon>
        <taxon>Papilionoidea</taxon>
        <taxon>Nymphalidae</taxon>
        <taxon>Danainae</taxon>
        <taxon>Danaini</taxon>
        <taxon>Danaina</taxon>
        <taxon>Danaus</taxon>
        <taxon>Anosia</taxon>
    </lineage>
</organism>
<evidence type="ECO:0000313" key="2">
    <source>
        <dbReference type="EMBL" id="CAG9585250.1"/>
    </source>
</evidence>
<dbReference type="EMBL" id="CAKASE010000083">
    <property type="protein sequence ID" value="CAG9585250.1"/>
    <property type="molecule type" value="Genomic_DNA"/>
</dbReference>
<dbReference type="OrthoDB" id="7025731at2759"/>
<evidence type="ECO:0000256" key="1">
    <source>
        <dbReference type="SAM" id="SignalP"/>
    </source>
</evidence>
<name>A0A8J2W7U6_9NEOP</name>
<feature type="signal peptide" evidence="1">
    <location>
        <begin position="1"/>
        <end position="20"/>
    </location>
</feature>
<dbReference type="AlphaFoldDB" id="A0A8J2W7U6"/>
<gene>
    <name evidence="2" type="ORF">DCHRY22_LOCUS15711</name>
</gene>
<sequence length="298" mass="35300">MVQFVVKVLILFQAILICSSLTNEQYEKPNTMIIETVGPMKDENFSGEEYQDINLQLCPEKIENNNFEEAVSEDRNRLRDLYAENNLNIGYNNVQKYFNSLYNNEIYGTNSLTDEEGKGCFINYDNVRYLNPQTQILASYNRIPPVRFLPPVYPRILAKIPRSRWTNDFNYLDSITRPQRTFQEDNQHWQQFQHDSIVKNTIPKVPYPYFQDTFIDSVTENPFYKTDFTSKYRSKSGDSDIPFNFRSLNKEKNDEAKKISDLYFEDCPPGDVMGRNLQCIPRRRVHFINLSHWEYYGE</sequence>
<proteinExistence type="predicted"/>
<accession>A0A8J2W7U6</accession>
<keyword evidence="1" id="KW-0732">Signal</keyword>